<reference evidence="1" key="1">
    <citation type="submission" date="2020-03" db="EMBL/GenBank/DDBJ databases">
        <title>The deep terrestrial virosphere.</title>
        <authorList>
            <person name="Holmfeldt K."/>
            <person name="Nilsson E."/>
            <person name="Simone D."/>
            <person name="Lopez-Fernandez M."/>
            <person name="Wu X."/>
            <person name="de Brujin I."/>
            <person name="Lundin D."/>
            <person name="Andersson A."/>
            <person name="Bertilsson S."/>
            <person name="Dopson M."/>
        </authorList>
    </citation>
    <scope>NUCLEOTIDE SEQUENCE</scope>
    <source>
        <strain evidence="1">MM415B02169</strain>
    </source>
</reference>
<proteinExistence type="predicted"/>
<dbReference type="AlphaFoldDB" id="A0A6M3KV01"/>
<name>A0A6M3KV01_9ZZZZ</name>
<protein>
    <submittedName>
        <fullName evidence="1">Uncharacterized protein</fullName>
    </submittedName>
</protein>
<dbReference type="EMBL" id="MT142598">
    <property type="protein sequence ID" value="QJA85849.1"/>
    <property type="molecule type" value="Genomic_DNA"/>
</dbReference>
<accession>A0A6M3KV01</accession>
<gene>
    <name evidence="1" type="ORF">MM415B02169_0021</name>
</gene>
<sequence>MLNVTPRDDLSTWIERENFRHAFDDPTVDQTELYRRIQRWESRRRLQLTLAAMPEPTAHDIQESVLVTLARV</sequence>
<evidence type="ECO:0000313" key="1">
    <source>
        <dbReference type="EMBL" id="QJA85849.1"/>
    </source>
</evidence>
<organism evidence="1">
    <name type="scientific">viral metagenome</name>
    <dbReference type="NCBI Taxonomy" id="1070528"/>
    <lineage>
        <taxon>unclassified sequences</taxon>
        <taxon>metagenomes</taxon>
        <taxon>organismal metagenomes</taxon>
    </lineage>
</organism>